<evidence type="ECO:0000313" key="2">
    <source>
        <dbReference type="EMBL" id="CRZ12931.1"/>
    </source>
</evidence>
<keyword evidence="1" id="KW-0812">Transmembrane</keyword>
<feature type="non-terminal residue" evidence="2">
    <location>
        <position position="100"/>
    </location>
</feature>
<dbReference type="EMBL" id="HACM01012489">
    <property type="protein sequence ID" value="CRZ12931.1"/>
    <property type="molecule type" value="Transcribed_RNA"/>
</dbReference>
<sequence>PGSPRHWNIAHMGWSIFLTIATFIVLFLPISSQIIANNAKFRVGLKIDIGLTAHMRALQRQAADLRSGQGHRVYGDVVGNRQGVAVDREAVAGVDAVLHD</sequence>
<keyword evidence="1" id="KW-1133">Transmembrane helix</keyword>
<accession>A0A0H5RGS7</accession>
<protein>
    <submittedName>
        <fullName evidence="2">Uncharacterized protein</fullName>
    </submittedName>
</protein>
<evidence type="ECO:0000256" key="1">
    <source>
        <dbReference type="SAM" id="Phobius"/>
    </source>
</evidence>
<proteinExistence type="predicted"/>
<keyword evidence="1" id="KW-0472">Membrane</keyword>
<organism evidence="2">
    <name type="scientific">Spongospora subterranea</name>
    <dbReference type="NCBI Taxonomy" id="70186"/>
    <lineage>
        <taxon>Eukaryota</taxon>
        <taxon>Sar</taxon>
        <taxon>Rhizaria</taxon>
        <taxon>Endomyxa</taxon>
        <taxon>Phytomyxea</taxon>
        <taxon>Plasmodiophorida</taxon>
        <taxon>Plasmodiophoridae</taxon>
        <taxon>Spongospora</taxon>
    </lineage>
</organism>
<feature type="transmembrane region" description="Helical" evidence="1">
    <location>
        <begin position="12"/>
        <end position="36"/>
    </location>
</feature>
<dbReference type="AlphaFoldDB" id="A0A0H5RGS7"/>
<feature type="non-terminal residue" evidence="2">
    <location>
        <position position="1"/>
    </location>
</feature>
<name>A0A0H5RGS7_9EUKA</name>
<reference evidence="2" key="1">
    <citation type="submission" date="2015-04" db="EMBL/GenBank/DDBJ databases">
        <title>The genome sequence of the plant pathogenic Rhizarian Plasmodiophora brassicae reveals insights in its biotrophic life cycle and the origin of chitin synthesis.</title>
        <authorList>
            <person name="Schwelm A."/>
            <person name="Fogelqvist J."/>
            <person name="Knaust A."/>
            <person name="Julke S."/>
            <person name="Lilja T."/>
            <person name="Dhandapani V."/>
            <person name="Bonilla-Rosso G."/>
            <person name="Karlsson M."/>
            <person name="Shevchenko A."/>
            <person name="Choi S.R."/>
            <person name="Kim H.G."/>
            <person name="Park J.Y."/>
            <person name="Lim Y.P."/>
            <person name="Ludwig-Muller J."/>
            <person name="Dixelius C."/>
        </authorList>
    </citation>
    <scope>NUCLEOTIDE SEQUENCE</scope>
    <source>
        <tissue evidence="2">Potato root galls</tissue>
    </source>
</reference>